<evidence type="ECO:0000256" key="3">
    <source>
        <dbReference type="ARBA" id="ARBA00022982"/>
    </source>
</evidence>
<dbReference type="RefSeq" id="WP_141622844.1">
    <property type="nucleotide sequence ID" value="NZ_CP041242.1"/>
</dbReference>
<evidence type="ECO:0000256" key="5">
    <source>
        <dbReference type="ARBA" id="ARBA00023284"/>
    </source>
</evidence>
<dbReference type="InterPro" id="IPR005746">
    <property type="entry name" value="Thioredoxin"/>
</dbReference>
<gene>
    <name evidence="8" type="primary">trxA</name>
    <name evidence="8" type="ORF">FKV23_04900</name>
</gene>
<keyword evidence="9" id="KW-1185">Reference proteome</keyword>
<dbReference type="NCBIfam" id="TIGR01068">
    <property type="entry name" value="thioredoxin"/>
    <property type="match status" value="1"/>
</dbReference>
<dbReference type="InterPro" id="IPR011990">
    <property type="entry name" value="TPR-like_helical_dom_sf"/>
</dbReference>
<dbReference type="Pfam" id="PF14561">
    <property type="entry name" value="TPR_20"/>
    <property type="match status" value="1"/>
</dbReference>
<evidence type="ECO:0000313" key="9">
    <source>
        <dbReference type="Proteomes" id="UP000317199"/>
    </source>
</evidence>
<dbReference type="PROSITE" id="PS51352">
    <property type="entry name" value="THIOREDOXIN_2"/>
    <property type="match status" value="1"/>
</dbReference>
<protein>
    <recommendedName>
        <fullName evidence="6">Thioredoxin</fullName>
    </recommendedName>
</protein>
<organism evidence="8 9">
    <name type="scientific">Marilutibacter alkalisoli</name>
    <dbReference type="NCBI Taxonomy" id="2591633"/>
    <lineage>
        <taxon>Bacteria</taxon>
        <taxon>Pseudomonadati</taxon>
        <taxon>Pseudomonadota</taxon>
        <taxon>Gammaproteobacteria</taxon>
        <taxon>Lysobacterales</taxon>
        <taxon>Lysobacteraceae</taxon>
        <taxon>Marilutibacter</taxon>
    </lineage>
</organism>
<feature type="domain" description="Thioredoxin" evidence="7">
    <location>
        <begin position="1"/>
        <end position="117"/>
    </location>
</feature>
<dbReference type="CDD" id="cd02947">
    <property type="entry name" value="TRX_family"/>
    <property type="match status" value="1"/>
</dbReference>
<evidence type="ECO:0000259" key="7">
    <source>
        <dbReference type="PROSITE" id="PS51352"/>
    </source>
</evidence>
<dbReference type="PROSITE" id="PS00194">
    <property type="entry name" value="THIOREDOXIN_1"/>
    <property type="match status" value="1"/>
</dbReference>
<dbReference type="GO" id="GO:0006950">
    <property type="term" value="P:response to stress"/>
    <property type="evidence" value="ECO:0007669"/>
    <property type="project" value="UniProtKB-ARBA"/>
</dbReference>
<accession>A0A514BQ37</accession>
<dbReference type="Gene3D" id="1.25.40.10">
    <property type="entry name" value="Tetratricopeptide repeat domain"/>
    <property type="match status" value="1"/>
</dbReference>
<keyword evidence="5" id="KW-0676">Redox-active center</keyword>
<dbReference type="KEGG" id="lyj:FKV23_04900"/>
<evidence type="ECO:0000256" key="2">
    <source>
        <dbReference type="ARBA" id="ARBA00022448"/>
    </source>
</evidence>
<evidence type="ECO:0000256" key="4">
    <source>
        <dbReference type="ARBA" id="ARBA00023157"/>
    </source>
</evidence>
<dbReference type="PRINTS" id="PR00421">
    <property type="entry name" value="THIOREDOXIN"/>
</dbReference>
<sequence length="298" mass="32428">MTTDTTAPSHVFDVTTDRFETDVLQKSLQTPVLVDFWAEWCGPCKTLGPVLEKLAKDYNGAFELAKVDVDKEPQLAGAFQVRSIPTLFLLKGGQVVDAVPGALTEGQLREFLKHHDIEPAAAAPAIEGIERESEATSEVPPPDPHAEVARLRDEISATPDNDELKLDLALALLKTGATDEAVGLLDALPANLATDDRTLRARARLDFAALLKDAPPPAALETAIANDPADLRARHLLGARRLVDGDNEAALEQFLEMLRHDRDFDGGLPRKALIDAFRVVEDAALVSAYRRRMSSVLF</sequence>
<dbReference type="Pfam" id="PF00085">
    <property type="entry name" value="Thioredoxin"/>
    <property type="match status" value="1"/>
</dbReference>
<dbReference type="InterPro" id="IPR017937">
    <property type="entry name" value="Thioredoxin_CS"/>
</dbReference>
<evidence type="ECO:0000313" key="8">
    <source>
        <dbReference type="EMBL" id="QDH69503.1"/>
    </source>
</evidence>
<dbReference type="GO" id="GO:0005737">
    <property type="term" value="C:cytoplasm"/>
    <property type="evidence" value="ECO:0007669"/>
    <property type="project" value="TreeGrafter"/>
</dbReference>
<dbReference type="GO" id="GO:0015035">
    <property type="term" value="F:protein-disulfide reductase activity"/>
    <property type="evidence" value="ECO:0007669"/>
    <property type="project" value="UniProtKB-UniRule"/>
</dbReference>
<dbReference type="FunFam" id="3.40.30.10:FF:000001">
    <property type="entry name" value="Thioredoxin"/>
    <property type="match status" value="1"/>
</dbReference>
<dbReference type="PANTHER" id="PTHR45663">
    <property type="entry name" value="GEO12009P1"/>
    <property type="match status" value="1"/>
</dbReference>
<keyword evidence="2" id="KW-0813">Transport</keyword>
<keyword evidence="3" id="KW-0249">Electron transport</keyword>
<keyword evidence="4" id="KW-1015">Disulfide bond</keyword>
<dbReference type="AlphaFoldDB" id="A0A514BQ37"/>
<reference evidence="8 9" key="1">
    <citation type="submission" date="2019-06" db="EMBL/GenBank/DDBJ databases">
        <title>Lysobacter alkalisoli sp. nov. isolated from saline-alkali soil.</title>
        <authorList>
            <person name="Sun J.-Q."/>
            <person name="Xu L."/>
        </authorList>
    </citation>
    <scope>NUCLEOTIDE SEQUENCE [LARGE SCALE GENOMIC DNA]</scope>
    <source>
        <strain evidence="8 9">SJ-36</strain>
    </source>
</reference>
<dbReference type="Proteomes" id="UP000317199">
    <property type="component" value="Chromosome"/>
</dbReference>
<dbReference type="PANTHER" id="PTHR45663:SF11">
    <property type="entry name" value="GEO12009P1"/>
    <property type="match status" value="1"/>
</dbReference>
<dbReference type="SUPFAM" id="SSF48452">
    <property type="entry name" value="TPR-like"/>
    <property type="match status" value="1"/>
</dbReference>
<dbReference type="InterPro" id="IPR013766">
    <property type="entry name" value="Thioredoxin_domain"/>
</dbReference>
<dbReference type="EMBL" id="CP041242">
    <property type="protein sequence ID" value="QDH69503.1"/>
    <property type="molecule type" value="Genomic_DNA"/>
</dbReference>
<proteinExistence type="inferred from homology"/>
<name>A0A514BQ37_9GAMM</name>
<comment type="similarity">
    <text evidence="1">Belongs to the thioredoxin family.</text>
</comment>
<evidence type="ECO:0000256" key="6">
    <source>
        <dbReference type="NCBIfam" id="TIGR01068"/>
    </source>
</evidence>
<dbReference type="InterPro" id="IPR036249">
    <property type="entry name" value="Thioredoxin-like_sf"/>
</dbReference>
<dbReference type="SUPFAM" id="SSF52833">
    <property type="entry name" value="Thioredoxin-like"/>
    <property type="match status" value="1"/>
</dbReference>
<evidence type="ECO:0000256" key="1">
    <source>
        <dbReference type="ARBA" id="ARBA00008987"/>
    </source>
</evidence>
<dbReference type="Gene3D" id="3.40.30.10">
    <property type="entry name" value="Glutaredoxin"/>
    <property type="match status" value="1"/>
</dbReference>
<dbReference type="Pfam" id="PF14559">
    <property type="entry name" value="TPR_19"/>
    <property type="match status" value="1"/>
</dbReference>
<dbReference type="OrthoDB" id="9790390at2"/>